<dbReference type="AlphaFoldDB" id="A0A1C7MFA3"/>
<dbReference type="EMBL" id="LUGG01000004">
    <property type="protein sequence ID" value="OBZ75585.1"/>
    <property type="molecule type" value="Genomic_DNA"/>
</dbReference>
<proteinExistence type="predicted"/>
<evidence type="ECO:0000313" key="1">
    <source>
        <dbReference type="EMBL" id="OBZ75585.1"/>
    </source>
</evidence>
<protein>
    <submittedName>
        <fullName evidence="1">Uncharacterized protein</fullName>
    </submittedName>
</protein>
<gene>
    <name evidence="1" type="ORF">A0H81_04842</name>
</gene>
<evidence type="ECO:0000313" key="2">
    <source>
        <dbReference type="Proteomes" id="UP000092993"/>
    </source>
</evidence>
<keyword evidence="2" id="KW-1185">Reference proteome</keyword>
<reference evidence="1 2" key="1">
    <citation type="submission" date="2016-03" db="EMBL/GenBank/DDBJ databases">
        <title>Whole genome sequencing of Grifola frondosa 9006-11.</title>
        <authorList>
            <person name="Min B."/>
            <person name="Park H."/>
            <person name="Kim J.-G."/>
            <person name="Cho H."/>
            <person name="Oh Y.-L."/>
            <person name="Kong W.-S."/>
            <person name="Choi I.-G."/>
        </authorList>
    </citation>
    <scope>NUCLEOTIDE SEQUENCE [LARGE SCALE GENOMIC DNA]</scope>
    <source>
        <strain evidence="1 2">9006-11</strain>
    </source>
</reference>
<comment type="caution">
    <text evidence="1">The sequence shown here is derived from an EMBL/GenBank/DDBJ whole genome shotgun (WGS) entry which is preliminary data.</text>
</comment>
<organism evidence="1 2">
    <name type="scientific">Grifola frondosa</name>
    <name type="common">Maitake</name>
    <name type="synonym">Polyporus frondosus</name>
    <dbReference type="NCBI Taxonomy" id="5627"/>
    <lineage>
        <taxon>Eukaryota</taxon>
        <taxon>Fungi</taxon>
        <taxon>Dikarya</taxon>
        <taxon>Basidiomycota</taxon>
        <taxon>Agaricomycotina</taxon>
        <taxon>Agaricomycetes</taxon>
        <taxon>Polyporales</taxon>
        <taxon>Grifolaceae</taxon>
        <taxon>Grifola</taxon>
    </lineage>
</organism>
<sequence length="103" mass="11673">MKRSTCISKPVDAAVSRYPFSPNINVLVPMFTFFIDGPRCPYISRFLPSISDWTEQTPGNIVSGEINKGDAADFNTINMANIVPNLLYIYFLNIHDWLHDDTC</sequence>
<dbReference type="Proteomes" id="UP000092993">
    <property type="component" value="Unassembled WGS sequence"/>
</dbReference>
<accession>A0A1C7MFA3</accession>
<name>A0A1C7MFA3_GRIFR</name>